<reference evidence="10" key="1">
    <citation type="submission" date="2020-02" db="EMBL/GenBank/DDBJ databases">
        <authorList>
            <person name="Meier V. D."/>
        </authorList>
    </citation>
    <scope>NUCLEOTIDE SEQUENCE</scope>
    <source>
        <strain evidence="10">AVDCRST_MAG93</strain>
    </source>
</reference>
<dbReference type="FunFam" id="3.40.50.1100:FF:000005">
    <property type="entry name" value="Threonine dehydratase catabolic"/>
    <property type="match status" value="1"/>
</dbReference>
<feature type="non-terminal residue" evidence="10">
    <location>
        <position position="1"/>
    </location>
</feature>
<evidence type="ECO:0000256" key="5">
    <source>
        <dbReference type="ARBA" id="ARBA00022898"/>
    </source>
</evidence>
<evidence type="ECO:0000256" key="3">
    <source>
        <dbReference type="ARBA" id="ARBA00010869"/>
    </source>
</evidence>
<dbReference type="AlphaFoldDB" id="A0A6J4MUT9"/>
<dbReference type="SUPFAM" id="SSF53686">
    <property type="entry name" value="Tryptophan synthase beta subunit-like PLP-dependent enzymes"/>
    <property type="match status" value="1"/>
</dbReference>
<dbReference type="InterPro" id="IPR036052">
    <property type="entry name" value="TrpB-like_PALP_sf"/>
</dbReference>
<sequence>EDIRLAHQRLRGVAVHTPLVLCPHSGTERLLYFKPESFQPVGSFKLRGAYNKIASLSEEEKGHGVIAYSSGNHAQGVAYAARKLGVRATIVMPGDASKVKLERTAALGAEIVQVGAGGEERRARAEELATEHGYALVPPYNDEALIAGQGTIGLEILEDLPDVDAVLVPVGGGGLISGISTALKLSRPEVRVIGVEPELVADARASLRSGRIVELPPEQAGRTIADGLRAQHLGEITFAHIRRFVDDIVTVSEDEIREAVRRLAFGARLVTEPSGAVAFAGYLFRQNELPSARLNVAVISGGSVEPLLLAEILTESENK</sequence>
<evidence type="ECO:0000256" key="4">
    <source>
        <dbReference type="ARBA" id="ARBA00012096"/>
    </source>
</evidence>
<dbReference type="Pfam" id="PF00291">
    <property type="entry name" value="PALP"/>
    <property type="match status" value="1"/>
</dbReference>
<evidence type="ECO:0000256" key="6">
    <source>
        <dbReference type="ARBA" id="ARBA00023239"/>
    </source>
</evidence>
<keyword evidence="5" id="KW-0663">Pyridoxal phosphate</keyword>
<keyword evidence="6 10" id="KW-0456">Lyase</keyword>
<dbReference type="PANTHER" id="PTHR48078">
    <property type="entry name" value="THREONINE DEHYDRATASE, MITOCHONDRIAL-RELATED"/>
    <property type="match status" value="1"/>
</dbReference>
<dbReference type="CDD" id="cd01562">
    <property type="entry name" value="Thr-dehyd"/>
    <property type="match status" value="1"/>
</dbReference>
<dbReference type="EMBL" id="CADCTR010002741">
    <property type="protein sequence ID" value="CAA9367887.1"/>
    <property type="molecule type" value="Genomic_DNA"/>
</dbReference>
<protein>
    <recommendedName>
        <fullName evidence="4">threonine ammonia-lyase</fullName>
        <ecNumber evidence="4">4.3.1.19</ecNumber>
    </recommendedName>
    <alternativeName>
        <fullName evidence="8">Threonine deaminase</fullName>
    </alternativeName>
</protein>
<dbReference type="PANTHER" id="PTHR48078:SF6">
    <property type="entry name" value="L-THREONINE DEHYDRATASE CATABOLIC TDCB"/>
    <property type="match status" value="1"/>
</dbReference>
<dbReference type="GO" id="GO:0004794">
    <property type="term" value="F:threonine deaminase activity"/>
    <property type="evidence" value="ECO:0007669"/>
    <property type="project" value="UniProtKB-EC"/>
</dbReference>
<dbReference type="GO" id="GO:0003941">
    <property type="term" value="F:L-serine ammonia-lyase activity"/>
    <property type="evidence" value="ECO:0007669"/>
    <property type="project" value="TreeGrafter"/>
</dbReference>
<name>A0A6J4MUT9_9CHLR</name>
<dbReference type="InterPro" id="IPR001926">
    <property type="entry name" value="TrpB-like_PALP"/>
</dbReference>
<comment type="similarity">
    <text evidence="3">Belongs to the serine/threonine dehydratase family.</text>
</comment>
<dbReference type="InterPro" id="IPR000634">
    <property type="entry name" value="Ser/Thr_deHydtase_PyrdxlP-BS"/>
</dbReference>
<comment type="catalytic activity">
    <reaction evidence="1">
        <text>L-threonine = 2-oxobutanoate + NH4(+)</text>
        <dbReference type="Rhea" id="RHEA:22108"/>
        <dbReference type="ChEBI" id="CHEBI:16763"/>
        <dbReference type="ChEBI" id="CHEBI:28938"/>
        <dbReference type="ChEBI" id="CHEBI:57926"/>
        <dbReference type="EC" id="4.3.1.19"/>
    </reaction>
</comment>
<evidence type="ECO:0000256" key="2">
    <source>
        <dbReference type="ARBA" id="ARBA00001933"/>
    </source>
</evidence>
<dbReference type="PROSITE" id="PS00165">
    <property type="entry name" value="DEHYDRATASE_SER_THR"/>
    <property type="match status" value="1"/>
</dbReference>
<feature type="domain" description="Tryptophan synthase beta chain-like PALP" evidence="9">
    <location>
        <begin position="16"/>
        <end position="301"/>
    </location>
</feature>
<proteinExistence type="inferred from homology"/>
<dbReference type="InterPro" id="IPR050147">
    <property type="entry name" value="Ser/Thr_Dehydratase"/>
</dbReference>
<evidence type="ECO:0000256" key="8">
    <source>
        <dbReference type="ARBA" id="ARBA00031427"/>
    </source>
</evidence>
<comment type="cofactor">
    <cofactor evidence="2">
        <name>pyridoxal 5'-phosphate</name>
        <dbReference type="ChEBI" id="CHEBI:597326"/>
    </cofactor>
</comment>
<dbReference type="GO" id="GO:0006567">
    <property type="term" value="P:L-threonine catabolic process"/>
    <property type="evidence" value="ECO:0007669"/>
    <property type="project" value="TreeGrafter"/>
</dbReference>
<evidence type="ECO:0000313" key="10">
    <source>
        <dbReference type="EMBL" id="CAA9367887.1"/>
    </source>
</evidence>
<dbReference type="GO" id="GO:0030170">
    <property type="term" value="F:pyridoxal phosphate binding"/>
    <property type="evidence" value="ECO:0007669"/>
    <property type="project" value="InterPro"/>
</dbReference>
<dbReference type="GO" id="GO:0009097">
    <property type="term" value="P:isoleucine biosynthetic process"/>
    <property type="evidence" value="ECO:0007669"/>
    <property type="project" value="TreeGrafter"/>
</dbReference>
<dbReference type="FunFam" id="3.40.50.1100:FF:000007">
    <property type="entry name" value="L-threonine dehydratase catabolic TdcB"/>
    <property type="match status" value="1"/>
</dbReference>
<accession>A0A6J4MUT9</accession>
<dbReference type="Gene3D" id="3.40.50.1100">
    <property type="match status" value="2"/>
</dbReference>
<organism evidence="10">
    <name type="scientific">uncultured Chloroflexia bacterium</name>
    <dbReference type="NCBI Taxonomy" id="1672391"/>
    <lineage>
        <taxon>Bacteria</taxon>
        <taxon>Bacillati</taxon>
        <taxon>Chloroflexota</taxon>
        <taxon>Chloroflexia</taxon>
        <taxon>environmental samples</taxon>
    </lineage>
</organism>
<evidence type="ECO:0000256" key="1">
    <source>
        <dbReference type="ARBA" id="ARBA00001274"/>
    </source>
</evidence>
<comment type="function">
    <text evidence="7">Catalyzes the anaerobic formation of alpha-ketobutyrate and ammonia from threonine in a two-step reaction. The first step involved a dehydration of threonine and a production of enamine intermediates (aminocrotonate), which tautomerizes to its imine form (iminobutyrate). Both intermediates are unstable and short-lived. The second step is the nonenzymatic hydrolysis of the enamine/imine intermediates to form 2-ketobutyrate and free ammonia. In the low water environment of the cell, the second step is accelerated by RidA.</text>
</comment>
<dbReference type="EC" id="4.3.1.19" evidence="4"/>
<evidence type="ECO:0000256" key="7">
    <source>
        <dbReference type="ARBA" id="ARBA00025527"/>
    </source>
</evidence>
<dbReference type="GO" id="GO:0006565">
    <property type="term" value="P:L-serine catabolic process"/>
    <property type="evidence" value="ECO:0007669"/>
    <property type="project" value="TreeGrafter"/>
</dbReference>
<gene>
    <name evidence="10" type="ORF">AVDCRST_MAG93-8138</name>
</gene>
<evidence type="ECO:0000259" key="9">
    <source>
        <dbReference type="Pfam" id="PF00291"/>
    </source>
</evidence>